<evidence type="ECO:0000256" key="1">
    <source>
        <dbReference type="ARBA" id="ARBA00008563"/>
    </source>
</evidence>
<dbReference type="PANTHER" id="PTHR21349">
    <property type="entry name" value="50S RIBOSOMAL PROTEIN L21"/>
    <property type="match status" value="1"/>
</dbReference>
<dbReference type="GO" id="GO:0005762">
    <property type="term" value="C:mitochondrial large ribosomal subunit"/>
    <property type="evidence" value="ECO:0007669"/>
    <property type="project" value="TreeGrafter"/>
</dbReference>
<comment type="caution">
    <text evidence="3">The sequence shown here is derived from an EMBL/GenBank/DDBJ whole genome shotgun (WGS) entry which is preliminary data.</text>
</comment>
<dbReference type="OrthoDB" id="5994at2759"/>
<keyword evidence="3" id="KW-0689">Ribosomal protein</keyword>
<comment type="similarity">
    <text evidence="1">Belongs to the bacterial ribosomal protein bL21 family.</text>
</comment>
<dbReference type="GO" id="GO:0003735">
    <property type="term" value="F:structural constituent of ribosome"/>
    <property type="evidence" value="ECO:0007669"/>
    <property type="project" value="TreeGrafter"/>
</dbReference>
<keyword evidence="4" id="KW-1185">Reference proteome</keyword>
<evidence type="ECO:0000313" key="4">
    <source>
        <dbReference type="Proteomes" id="UP000023152"/>
    </source>
</evidence>
<dbReference type="AlphaFoldDB" id="X6NV20"/>
<proteinExistence type="inferred from homology"/>
<sequence>MRQYKVMKGDRVMIPLLMNQETGYPFVVNEKVVFDTVLLAASREHTLIGRPLVPGVQVIATVEEITHLLRKRFIWKRKREEKKIVRGSRELVTIFRIDDIICDFAKYVSQRDLELDPSTNSHKSQ</sequence>
<gene>
    <name evidence="3" type="ORF">RFI_07382</name>
</gene>
<dbReference type="EMBL" id="ASPP01005867">
    <property type="protein sequence ID" value="ETO29738.1"/>
    <property type="molecule type" value="Genomic_DNA"/>
</dbReference>
<accession>X6NV20</accession>
<name>X6NV20_RETFI</name>
<dbReference type="Pfam" id="PF00829">
    <property type="entry name" value="Ribosomal_L21p"/>
    <property type="match status" value="1"/>
</dbReference>
<dbReference type="Proteomes" id="UP000023152">
    <property type="component" value="Unassembled WGS sequence"/>
</dbReference>
<dbReference type="InterPro" id="IPR036164">
    <property type="entry name" value="bL21-like_sf"/>
</dbReference>
<keyword evidence="3" id="KW-0687">Ribonucleoprotein</keyword>
<reference evidence="3 4" key="1">
    <citation type="journal article" date="2013" name="Curr. Biol.">
        <title>The Genome of the Foraminiferan Reticulomyxa filosa.</title>
        <authorList>
            <person name="Glockner G."/>
            <person name="Hulsmann N."/>
            <person name="Schleicher M."/>
            <person name="Noegel A.A."/>
            <person name="Eichinger L."/>
            <person name="Gallinger C."/>
            <person name="Pawlowski J."/>
            <person name="Sierra R."/>
            <person name="Euteneuer U."/>
            <person name="Pillet L."/>
            <person name="Moustafa A."/>
            <person name="Platzer M."/>
            <person name="Groth M."/>
            <person name="Szafranski K."/>
            <person name="Schliwa M."/>
        </authorList>
    </citation>
    <scope>NUCLEOTIDE SEQUENCE [LARGE SCALE GENOMIC DNA]</scope>
</reference>
<evidence type="ECO:0000313" key="3">
    <source>
        <dbReference type="EMBL" id="ETO29738.1"/>
    </source>
</evidence>
<organism evidence="3 4">
    <name type="scientific">Reticulomyxa filosa</name>
    <dbReference type="NCBI Taxonomy" id="46433"/>
    <lineage>
        <taxon>Eukaryota</taxon>
        <taxon>Sar</taxon>
        <taxon>Rhizaria</taxon>
        <taxon>Retaria</taxon>
        <taxon>Foraminifera</taxon>
        <taxon>Monothalamids</taxon>
        <taxon>Reticulomyxidae</taxon>
        <taxon>Reticulomyxa</taxon>
    </lineage>
</organism>
<dbReference type="PANTHER" id="PTHR21349:SF0">
    <property type="entry name" value="LARGE RIBOSOMAL SUBUNIT PROTEIN BL21M"/>
    <property type="match status" value="1"/>
</dbReference>
<dbReference type="InterPro" id="IPR028909">
    <property type="entry name" value="bL21-like"/>
</dbReference>
<protein>
    <recommendedName>
        <fullName evidence="2">Large ribosomal subunit protein bL21m</fullName>
    </recommendedName>
</protein>
<evidence type="ECO:0000256" key="2">
    <source>
        <dbReference type="ARBA" id="ARBA00044129"/>
    </source>
</evidence>
<dbReference type="SUPFAM" id="SSF141091">
    <property type="entry name" value="L21p-like"/>
    <property type="match status" value="1"/>
</dbReference>